<protein>
    <submittedName>
        <fullName evidence="2">Uncharacterized protein</fullName>
    </submittedName>
</protein>
<dbReference type="EMBL" id="JBHUHQ010000014">
    <property type="protein sequence ID" value="MFD2044294.1"/>
    <property type="molecule type" value="Genomic_DNA"/>
</dbReference>
<organism evidence="2 3">
    <name type="scientific">Ornithinibacillus salinisoli</name>
    <dbReference type="NCBI Taxonomy" id="1848459"/>
    <lineage>
        <taxon>Bacteria</taxon>
        <taxon>Bacillati</taxon>
        <taxon>Bacillota</taxon>
        <taxon>Bacilli</taxon>
        <taxon>Bacillales</taxon>
        <taxon>Bacillaceae</taxon>
        <taxon>Ornithinibacillus</taxon>
    </lineage>
</organism>
<dbReference type="PROSITE" id="PS51257">
    <property type="entry name" value="PROKAR_LIPOPROTEIN"/>
    <property type="match status" value="1"/>
</dbReference>
<proteinExistence type="predicted"/>
<keyword evidence="1" id="KW-0732">Signal</keyword>
<evidence type="ECO:0000313" key="3">
    <source>
        <dbReference type="Proteomes" id="UP001597383"/>
    </source>
</evidence>
<dbReference type="RefSeq" id="WP_377556612.1">
    <property type="nucleotide sequence ID" value="NZ_JBHUHQ010000014.1"/>
</dbReference>
<feature type="signal peptide" evidence="1">
    <location>
        <begin position="1"/>
        <end position="21"/>
    </location>
</feature>
<comment type="caution">
    <text evidence="2">The sequence shown here is derived from an EMBL/GenBank/DDBJ whole genome shotgun (WGS) entry which is preliminary data.</text>
</comment>
<name>A0ABW4VYN5_9BACI</name>
<sequence>MKKVGPFLFMCLIIFSIVACSSEENNFRKQYPDLLPSNHNNYSILAVEEKITSDLLKKHNIKRVSPIMYYSSIEHIKNELPELQLEESPVFVLFDENGVVSKFHSIEDLIEFLKANN</sequence>
<accession>A0ABW4VYN5</accession>
<keyword evidence="3" id="KW-1185">Reference proteome</keyword>
<evidence type="ECO:0000256" key="1">
    <source>
        <dbReference type="SAM" id="SignalP"/>
    </source>
</evidence>
<reference evidence="3" key="1">
    <citation type="journal article" date="2019" name="Int. J. Syst. Evol. Microbiol.">
        <title>The Global Catalogue of Microorganisms (GCM) 10K type strain sequencing project: providing services to taxonomists for standard genome sequencing and annotation.</title>
        <authorList>
            <consortium name="The Broad Institute Genomics Platform"/>
            <consortium name="The Broad Institute Genome Sequencing Center for Infectious Disease"/>
            <person name="Wu L."/>
            <person name="Ma J."/>
        </authorList>
    </citation>
    <scope>NUCLEOTIDE SEQUENCE [LARGE SCALE GENOMIC DNA]</scope>
    <source>
        <strain evidence="3">R28</strain>
    </source>
</reference>
<dbReference type="Proteomes" id="UP001597383">
    <property type="component" value="Unassembled WGS sequence"/>
</dbReference>
<gene>
    <name evidence="2" type="ORF">ACFSJF_08465</name>
</gene>
<evidence type="ECO:0000313" key="2">
    <source>
        <dbReference type="EMBL" id="MFD2044294.1"/>
    </source>
</evidence>
<feature type="chain" id="PRO_5046282629" evidence="1">
    <location>
        <begin position="22"/>
        <end position="117"/>
    </location>
</feature>